<feature type="transmembrane region" description="Helical" evidence="1">
    <location>
        <begin position="271"/>
        <end position="288"/>
    </location>
</feature>
<reference evidence="2 3" key="1">
    <citation type="submission" date="2021-05" db="EMBL/GenBank/DDBJ databases">
        <title>Description of Cellulomonas sp. DKR-3 sp. nov.</title>
        <authorList>
            <person name="Dahal R.H."/>
            <person name="Chaudhary D.K."/>
        </authorList>
    </citation>
    <scope>NUCLEOTIDE SEQUENCE [LARGE SCALE GENOMIC DNA]</scope>
    <source>
        <strain evidence="2 3">DKR-3</strain>
    </source>
</reference>
<accession>A0ABS5TUS6</accession>
<proteinExistence type="predicted"/>
<evidence type="ECO:0000256" key="1">
    <source>
        <dbReference type="SAM" id="Phobius"/>
    </source>
</evidence>
<keyword evidence="3" id="KW-1185">Reference proteome</keyword>
<feature type="transmembrane region" description="Helical" evidence="1">
    <location>
        <begin position="124"/>
        <end position="147"/>
    </location>
</feature>
<organism evidence="2 3">
    <name type="scientific">Cellulomonas fulva</name>
    <dbReference type="NCBI Taxonomy" id="2835530"/>
    <lineage>
        <taxon>Bacteria</taxon>
        <taxon>Bacillati</taxon>
        <taxon>Actinomycetota</taxon>
        <taxon>Actinomycetes</taxon>
        <taxon>Micrococcales</taxon>
        <taxon>Cellulomonadaceae</taxon>
        <taxon>Cellulomonas</taxon>
    </lineage>
</organism>
<feature type="transmembrane region" description="Helical" evidence="1">
    <location>
        <begin position="225"/>
        <end position="241"/>
    </location>
</feature>
<comment type="caution">
    <text evidence="2">The sequence shown here is derived from an EMBL/GenBank/DDBJ whole genome shotgun (WGS) entry which is preliminary data.</text>
</comment>
<feature type="transmembrane region" description="Helical" evidence="1">
    <location>
        <begin position="348"/>
        <end position="371"/>
    </location>
</feature>
<evidence type="ECO:0008006" key="4">
    <source>
        <dbReference type="Google" id="ProtNLM"/>
    </source>
</evidence>
<dbReference type="Proteomes" id="UP000722125">
    <property type="component" value="Unassembled WGS sequence"/>
</dbReference>
<keyword evidence="1" id="KW-0812">Transmembrane</keyword>
<feature type="transmembrane region" description="Helical" evidence="1">
    <location>
        <begin position="383"/>
        <end position="416"/>
    </location>
</feature>
<feature type="transmembrane region" description="Helical" evidence="1">
    <location>
        <begin position="247"/>
        <end position="264"/>
    </location>
</feature>
<feature type="transmembrane region" description="Helical" evidence="1">
    <location>
        <begin position="34"/>
        <end position="56"/>
    </location>
</feature>
<sequence length="440" mass="47811">MTGAVLPTQRAGPDPGGDALPRWPMAALFVGFPVWWLLGLGELAWVLFAGVMVLYLARVRPVRVPRGFGIWFAFLAWMLLSASQVDAPGRAVGFVYRVALYLGATVLFLYVFNARRTLGQRYVLGLLTVFFAWMVLGGYLGLAAPAATIRTPLAYVLPQGLLSNDLVQQMAVRRLTQYNPDAWTVIDPRPSAPFLYTNNWGNAYSMLVPLVVLYLAEIGRRSRRFWPIVLLLVASLVPAFLTLNRGMFVGLGGIMVLASVRFALHGRAKALLGVIAVGLVGVLALQVLPVSQRLDDRLESSGTNESRTTVYVETVRQTLESPFFGHAVPREAQDVAIEIPALGTQGQVWMVLFSHGFVGLLLFLAFLVWLIRRTWSRQDVPGVVMNAVLVAVLVESFFYGLLGVGLGVAMVVAALALRPRPSDLSAPSPGAVALVGRGVA</sequence>
<name>A0ABS5TUS6_9CELL</name>
<keyword evidence="1" id="KW-0472">Membrane</keyword>
<feature type="transmembrane region" description="Helical" evidence="1">
    <location>
        <begin position="200"/>
        <end position="218"/>
    </location>
</feature>
<feature type="transmembrane region" description="Helical" evidence="1">
    <location>
        <begin position="91"/>
        <end position="112"/>
    </location>
</feature>
<feature type="transmembrane region" description="Helical" evidence="1">
    <location>
        <begin position="68"/>
        <end position="85"/>
    </location>
</feature>
<dbReference type="RefSeq" id="WP_214345889.1">
    <property type="nucleotide sequence ID" value="NZ_JAHBOH010000001.1"/>
</dbReference>
<evidence type="ECO:0000313" key="2">
    <source>
        <dbReference type="EMBL" id="MBT0992896.1"/>
    </source>
</evidence>
<keyword evidence="1" id="KW-1133">Transmembrane helix</keyword>
<gene>
    <name evidence="2" type="ORF">KIN34_01140</name>
</gene>
<dbReference type="EMBL" id="JAHBOH010000001">
    <property type="protein sequence ID" value="MBT0992896.1"/>
    <property type="molecule type" value="Genomic_DNA"/>
</dbReference>
<evidence type="ECO:0000313" key="3">
    <source>
        <dbReference type="Proteomes" id="UP000722125"/>
    </source>
</evidence>
<protein>
    <recommendedName>
        <fullName evidence="4">Ligase</fullName>
    </recommendedName>
</protein>